<feature type="compositionally biased region" description="Gly residues" evidence="1">
    <location>
        <begin position="12"/>
        <end position="21"/>
    </location>
</feature>
<dbReference type="AlphaFoldDB" id="A0A9W4E1I1"/>
<feature type="compositionally biased region" description="Low complexity" evidence="1">
    <location>
        <begin position="87"/>
        <end position="100"/>
    </location>
</feature>
<proteinExistence type="predicted"/>
<reference evidence="2" key="1">
    <citation type="submission" date="2021-05" db="EMBL/GenBank/DDBJ databases">
        <authorList>
            <person name="Arsene-Ploetze F."/>
        </authorList>
    </citation>
    <scope>NUCLEOTIDE SEQUENCE</scope>
    <source>
        <strain evidence="2">DSM 42138</strain>
    </source>
</reference>
<gene>
    <name evidence="2" type="ORF">SCOCK_530023</name>
</gene>
<feature type="region of interest" description="Disordered" evidence="1">
    <location>
        <begin position="1"/>
        <end position="209"/>
    </location>
</feature>
<dbReference type="EMBL" id="CAJSLV010000085">
    <property type="protein sequence ID" value="CAG6397369.1"/>
    <property type="molecule type" value="Genomic_DNA"/>
</dbReference>
<feature type="compositionally biased region" description="Low complexity" evidence="1">
    <location>
        <begin position="1"/>
        <end position="11"/>
    </location>
</feature>
<keyword evidence="3" id="KW-1185">Reference proteome</keyword>
<name>A0A9W4E1I1_9ACTN</name>
<evidence type="ECO:0000313" key="3">
    <source>
        <dbReference type="Proteomes" id="UP001152519"/>
    </source>
</evidence>
<feature type="compositionally biased region" description="Basic residues" evidence="1">
    <location>
        <begin position="59"/>
        <end position="86"/>
    </location>
</feature>
<sequence>MLRRYGYAGHARGTGGTGGRGGQRRPGRREPRGPCRARPPARPRDPGADGVRPFVPRPAGHRRRAGRRDRPRQRPRHPPAPGRRRAVAAAAAGGLRPRAAGVHRLLRPGAAGTRPPPGDRPRRADRDGLHPPADPQAAGDDRPRHGLPPGAHPGRGAGRLTSPGPPGYGSRHSMLPLRHPNVDAVQCLAGQTPSPGANVTGVIRPGRGN</sequence>
<evidence type="ECO:0000256" key="1">
    <source>
        <dbReference type="SAM" id="MobiDB-lite"/>
    </source>
</evidence>
<protein>
    <submittedName>
        <fullName evidence="2">Uncharacterized protein</fullName>
    </submittedName>
</protein>
<accession>A0A9W4E1I1</accession>
<dbReference type="Proteomes" id="UP001152519">
    <property type="component" value="Unassembled WGS sequence"/>
</dbReference>
<feature type="compositionally biased region" description="Basic and acidic residues" evidence="1">
    <location>
        <begin position="117"/>
        <end position="129"/>
    </location>
</feature>
<comment type="caution">
    <text evidence="2">The sequence shown here is derived from an EMBL/GenBank/DDBJ whole genome shotgun (WGS) entry which is preliminary data.</text>
</comment>
<evidence type="ECO:0000313" key="2">
    <source>
        <dbReference type="EMBL" id="CAG6397369.1"/>
    </source>
</evidence>
<feature type="compositionally biased region" description="Low complexity" evidence="1">
    <location>
        <begin position="147"/>
        <end position="160"/>
    </location>
</feature>
<organism evidence="2 3">
    <name type="scientific">Actinacidiphila cocklensis</name>
    <dbReference type="NCBI Taxonomy" id="887465"/>
    <lineage>
        <taxon>Bacteria</taxon>
        <taxon>Bacillati</taxon>
        <taxon>Actinomycetota</taxon>
        <taxon>Actinomycetes</taxon>
        <taxon>Kitasatosporales</taxon>
        <taxon>Streptomycetaceae</taxon>
        <taxon>Actinacidiphila</taxon>
    </lineage>
</organism>